<dbReference type="InterPro" id="IPR027469">
    <property type="entry name" value="Cation_efflux_TMD_sf"/>
</dbReference>
<proteinExistence type="inferred from homology"/>
<accession>A0ABW3VTT8</accession>
<feature type="domain" description="Cation efflux protein transmembrane" evidence="8">
    <location>
        <begin position="15"/>
        <end position="213"/>
    </location>
</feature>
<feature type="transmembrane region" description="Helical" evidence="7">
    <location>
        <begin position="83"/>
        <end position="105"/>
    </location>
</feature>
<feature type="transmembrane region" description="Helical" evidence="7">
    <location>
        <begin position="158"/>
        <end position="178"/>
    </location>
</feature>
<keyword evidence="5 7" id="KW-1133">Transmembrane helix</keyword>
<comment type="caution">
    <text evidence="9">The sequence shown here is derived from an EMBL/GenBank/DDBJ whole genome shotgun (WGS) entry which is preliminary data.</text>
</comment>
<keyword evidence="6 7" id="KW-0472">Membrane</keyword>
<name>A0ABW3VTT8_9PSEU</name>
<sequence>MTAARAESRADARTLLVSVWASAVFAVVSLVWGLVVDSRLILFDGLYSFASVGLSLLGVWALRAARRGPDDRYPWGREIYEPLAIVVKAAALGGLCLYALAGAVGDLLVGGRDVDTGWALVYAVVATTGGVAVSLYMRRKARAGSDLVRAEAAEWWGDALLSVGVLVGFAIAWGFTLGGRDDLARYVDPAMVALISAAFLVVPARLLAQAFREVLTMSPPAVREQLLVCVREIEEEYGFAESFLRVAKVGSRLDVEADYVVVASSTAQTVTEFDAVRAALLARIRATGQDPSISVGFTADRSWVA</sequence>
<evidence type="ECO:0000256" key="3">
    <source>
        <dbReference type="ARBA" id="ARBA00022448"/>
    </source>
</evidence>
<evidence type="ECO:0000256" key="6">
    <source>
        <dbReference type="ARBA" id="ARBA00023136"/>
    </source>
</evidence>
<evidence type="ECO:0000259" key="8">
    <source>
        <dbReference type="Pfam" id="PF01545"/>
    </source>
</evidence>
<feature type="transmembrane region" description="Helical" evidence="7">
    <location>
        <begin position="12"/>
        <end position="35"/>
    </location>
</feature>
<comment type="similarity">
    <text evidence="2">Belongs to the cation diffusion facilitator (CDF) transporter (TC 2.A.4) family.</text>
</comment>
<feature type="transmembrane region" description="Helical" evidence="7">
    <location>
        <begin position="190"/>
        <end position="208"/>
    </location>
</feature>
<dbReference type="Proteomes" id="UP001597182">
    <property type="component" value="Unassembled WGS sequence"/>
</dbReference>
<dbReference type="InterPro" id="IPR058533">
    <property type="entry name" value="Cation_efflux_TM"/>
</dbReference>
<organism evidence="9 10">
    <name type="scientific">Pseudonocardia benzenivorans</name>
    <dbReference type="NCBI Taxonomy" id="228005"/>
    <lineage>
        <taxon>Bacteria</taxon>
        <taxon>Bacillati</taxon>
        <taxon>Actinomycetota</taxon>
        <taxon>Actinomycetes</taxon>
        <taxon>Pseudonocardiales</taxon>
        <taxon>Pseudonocardiaceae</taxon>
        <taxon>Pseudonocardia</taxon>
    </lineage>
</organism>
<reference evidence="10" key="1">
    <citation type="journal article" date="2019" name="Int. J. Syst. Evol. Microbiol.">
        <title>The Global Catalogue of Microorganisms (GCM) 10K type strain sequencing project: providing services to taxonomists for standard genome sequencing and annotation.</title>
        <authorList>
            <consortium name="The Broad Institute Genomics Platform"/>
            <consortium name="The Broad Institute Genome Sequencing Center for Infectious Disease"/>
            <person name="Wu L."/>
            <person name="Ma J."/>
        </authorList>
    </citation>
    <scope>NUCLEOTIDE SEQUENCE [LARGE SCALE GENOMIC DNA]</scope>
    <source>
        <strain evidence="10">CCUG 49018</strain>
    </source>
</reference>
<dbReference type="InterPro" id="IPR050291">
    <property type="entry name" value="CDF_Transporter"/>
</dbReference>
<keyword evidence="10" id="KW-1185">Reference proteome</keyword>
<dbReference type="Pfam" id="PF01545">
    <property type="entry name" value="Cation_efflux"/>
    <property type="match status" value="1"/>
</dbReference>
<keyword evidence="3" id="KW-0813">Transport</keyword>
<comment type="subcellular location">
    <subcellularLocation>
        <location evidence="1">Membrane</location>
        <topology evidence="1">Multi-pass membrane protein</topology>
    </subcellularLocation>
</comment>
<keyword evidence="4 7" id="KW-0812">Transmembrane</keyword>
<evidence type="ECO:0000313" key="10">
    <source>
        <dbReference type="Proteomes" id="UP001597182"/>
    </source>
</evidence>
<dbReference type="RefSeq" id="WP_013675858.1">
    <property type="nucleotide sequence ID" value="NZ_BAABKS010000043.1"/>
</dbReference>
<evidence type="ECO:0000256" key="5">
    <source>
        <dbReference type="ARBA" id="ARBA00022989"/>
    </source>
</evidence>
<evidence type="ECO:0000256" key="7">
    <source>
        <dbReference type="SAM" id="Phobius"/>
    </source>
</evidence>
<evidence type="ECO:0000256" key="2">
    <source>
        <dbReference type="ARBA" id="ARBA00008114"/>
    </source>
</evidence>
<feature type="transmembrane region" description="Helical" evidence="7">
    <location>
        <begin position="117"/>
        <end position="137"/>
    </location>
</feature>
<evidence type="ECO:0000313" key="9">
    <source>
        <dbReference type="EMBL" id="MFD1238108.1"/>
    </source>
</evidence>
<evidence type="ECO:0000256" key="1">
    <source>
        <dbReference type="ARBA" id="ARBA00004141"/>
    </source>
</evidence>
<dbReference type="Gene3D" id="1.20.1510.10">
    <property type="entry name" value="Cation efflux protein transmembrane domain"/>
    <property type="match status" value="1"/>
</dbReference>
<dbReference type="SUPFAM" id="SSF161111">
    <property type="entry name" value="Cation efflux protein transmembrane domain-like"/>
    <property type="match status" value="1"/>
</dbReference>
<dbReference type="EMBL" id="JBHTMB010000334">
    <property type="protein sequence ID" value="MFD1238108.1"/>
    <property type="molecule type" value="Genomic_DNA"/>
</dbReference>
<protein>
    <submittedName>
        <fullName evidence="9">Cation diffusion facilitator family transporter</fullName>
    </submittedName>
</protein>
<feature type="transmembrane region" description="Helical" evidence="7">
    <location>
        <begin position="41"/>
        <end position="62"/>
    </location>
</feature>
<evidence type="ECO:0000256" key="4">
    <source>
        <dbReference type="ARBA" id="ARBA00022692"/>
    </source>
</evidence>
<dbReference type="NCBIfam" id="TIGR01297">
    <property type="entry name" value="CDF"/>
    <property type="match status" value="1"/>
</dbReference>
<dbReference type="PANTHER" id="PTHR43840">
    <property type="entry name" value="MITOCHONDRIAL METAL TRANSPORTER 1-RELATED"/>
    <property type="match status" value="1"/>
</dbReference>
<dbReference type="PANTHER" id="PTHR43840:SF15">
    <property type="entry name" value="MITOCHONDRIAL METAL TRANSPORTER 1-RELATED"/>
    <property type="match status" value="1"/>
</dbReference>
<gene>
    <name evidence="9" type="ORF">ACFQ34_32925</name>
</gene>
<dbReference type="InterPro" id="IPR002524">
    <property type="entry name" value="Cation_efflux"/>
</dbReference>